<protein>
    <submittedName>
        <fullName evidence="6">Membrane protein</fullName>
    </submittedName>
</protein>
<evidence type="ECO:0000313" key="6">
    <source>
        <dbReference type="EMBL" id="KGF46795.1"/>
    </source>
</evidence>
<accession>A0A096AJ27</accession>
<keyword evidence="7" id="KW-1185">Reference proteome</keyword>
<feature type="transmembrane region" description="Helical" evidence="5">
    <location>
        <begin position="45"/>
        <end position="64"/>
    </location>
</feature>
<dbReference type="Pfam" id="PF04140">
    <property type="entry name" value="ICMT"/>
    <property type="match status" value="1"/>
</dbReference>
<feature type="transmembrane region" description="Helical" evidence="5">
    <location>
        <begin position="6"/>
        <end position="24"/>
    </location>
</feature>
<reference evidence="6 7" key="1">
    <citation type="submission" date="2014-07" db="EMBL/GenBank/DDBJ databases">
        <authorList>
            <person name="McCorrison J."/>
            <person name="Sanka R."/>
            <person name="Torralba M."/>
            <person name="Gillis M."/>
            <person name="Haft D.H."/>
            <person name="Methe B."/>
            <person name="Sutton G."/>
            <person name="Nelson K.E."/>
        </authorList>
    </citation>
    <scope>NUCLEOTIDE SEQUENCE [LARGE SCALE GENOMIC DNA]</scope>
    <source>
        <strain evidence="6 7">DNF00314</strain>
    </source>
</reference>
<name>A0A096AJ27_9FIRM</name>
<evidence type="ECO:0000256" key="5">
    <source>
        <dbReference type="SAM" id="Phobius"/>
    </source>
</evidence>
<sequence length="175" mass="20671">MDTVIMYWVVVLFVIRLLFLRVSKMNEKRIVANGGVEYGKGVSKAMAIVHCLIYLCALMESVWTHTKIDSISIVGMLLTVFSMMILYWITRLLRDIWTVKLMVAKDHTYNNHWLFRYIKHPNYFLNIIPELIGICLLCHAWYTLMVAIPVYGWIMYQRIREENQILRNIIVPNSL</sequence>
<dbReference type="AlphaFoldDB" id="A0A096AJ27"/>
<evidence type="ECO:0000256" key="1">
    <source>
        <dbReference type="ARBA" id="ARBA00004141"/>
    </source>
</evidence>
<dbReference type="InterPro" id="IPR052527">
    <property type="entry name" value="Metal_cation-efflux_comp"/>
</dbReference>
<dbReference type="PANTHER" id="PTHR43847:SF1">
    <property type="entry name" value="BLL3993 PROTEIN"/>
    <property type="match status" value="1"/>
</dbReference>
<keyword evidence="4 5" id="KW-0472">Membrane</keyword>
<dbReference type="eggNOG" id="COG1755">
    <property type="taxonomic scope" value="Bacteria"/>
</dbReference>
<dbReference type="Proteomes" id="UP000029628">
    <property type="component" value="Unassembled WGS sequence"/>
</dbReference>
<dbReference type="PANTHER" id="PTHR43847">
    <property type="entry name" value="BLL3993 PROTEIN"/>
    <property type="match status" value="1"/>
</dbReference>
<evidence type="ECO:0000313" key="7">
    <source>
        <dbReference type="Proteomes" id="UP000029628"/>
    </source>
</evidence>
<keyword evidence="2 5" id="KW-0812">Transmembrane</keyword>
<organism evidence="6 7">
    <name type="scientific">Veillonella montpellierensis DNF00314</name>
    <dbReference type="NCBI Taxonomy" id="1401067"/>
    <lineage>
        <taxon>Bacteria</taxon>
        <taxon>Bacillati</taxon>
        <taxon>Bacillota</taxon>
        <taxon>Negativicutes</taxon>
        <taxon>Veillonellales</taxon>
        <taxon>Veillonellaceae</taxon>
        <taxon>Veillonella</taxon>
    </lineage>
</organism>
<evidence type="ECO:0000256" key="2">
    <source>
        <dbReference type="ARBA" id="ARBA00022692"/>
    </source>
</evidence>
<dbReference type="RefSeq" id="WP_038152965.1">
    <property type="nucleotide sequence ID" value="NZ_JRNT01000027.1"/>
</dbReference>
<dbReference type="InterPro" id="IPR007269">
    <property type="entry name" value="ICMT_MeTrfase"/>
</dbReference>
<comment type="caution">
    <text evidence="6">The sequence shown here is derived from an EMBL/GenBank/DDBJ whole genome shotgun (WGS) entry which is preliminary data.</text>
</comment>
<dbReference type="Gene3D" id="1.20.120.1630">
    <property type="match status" value="1"/>
</dbReference>
<keyword evidence="3 5" id="KW-1133">Transmembrane helix</keyword>
<feature type="transmembrane region" description="Helical" evidence="5">
    <location>
        <begin position="123"/>
        <end position="142"/>
    </location>
</feature>
<comment type="subcellular location">
    <subcellularLocation>
        <location evidence="1">Membrane</location>
        <topology evidence="1">Multi-pass membrane protein</topology>
    </subcellularLocation>
</comment>
<dbReference type="EMBL" id="JRNT01000027">
    <property type="protein sequence ID" value="KGF46795.1"/>
    <property type="molecule type" value="Genomic_DNA"/>
</dbReference>
<proteinExistence type="predicted"/>
<dbReference type="GO" id="GO:0016020">
    <property type="term" value="C:membrane"/>
    <property type="evidence" value="ECO:0007669"/>
    <property type="project" value="UniProtKB-SubCell"/>
</dbReference>
<evidence type="ECO:0000256" key="3">
    <source>
        <dbReference type="ARBA" id="ARBA00022989"/>
    </source>
</evidence>
<feature type="transmembrane region" description="Helical" evidence="5">
    <location>
        <begin position="70"/>
        <end position="90"/>
    </location>
</feature>
<dbReference type="GO" id="GO:0004671">
    <property type="term" value="F:protein C-terminal S-isoprenylcysteine carboxyl O-methyltransferase activity"/>
    <property type="evidence" value="ECO:0007669"/>
    <property type="project" value="InterPro"/>
</dbReference>
<gene>
    <name evidence="6" type="ORF">HMPREF0872_07075</name>
</gene>
<evidence type="ECO:0000256" key="4">
    <source>
        <dbReference type="ARBA" id="ARBA00023136"/>
    </source>
</evidence>